<keyword evidence="1" id="KW-0472">Membrane</keyword>
<keyword evidence="1" id="KW-1133">Transmembrane helix</keyword>
<organism evidence="3 4">
    <name type="scientific">Faecalicatena orotica</name>
    <dbReference type="NCBI Taxonomy" id="1544"/>
    <lineage>
        <taxon>Bacteria</taxon>
        <taxon>Bacillati</taxon>
        <taxon>Bacillota</taxon>
        <taxon>Clostridia</taxon>
        <taxon>Lachnospirales</taxon>
        <taxon>Lachnospiraceae</taxon>
        <taxon>Faecalicatena</taxon>
    </lineage>
</organism>
<dbReference type="InterPro" id="IPR025436">
    <property type="entry name" value="DUF4179"/>
</dbReference>
<feature type="domain" description="DUF4179" evidence="2">
    <location>
        <begin position="48"/>
        <end position="152"/>
    </location>
</feature>
<feature type="transmembrane region" description="Helical" evidence="1">
    <location>
        <begin position="51"/>
        <end position="74"/>
    </location>
</feature>
<gene>
    <name evidence="3" type="ORF">A8806_101534</name>
</gene>
<name>A0A2Y9B900_9FIRM</name>
<dbReference type="EMBL" id="QGDL01000001">
    <property type="protein sequence ID" value="PWJ32246.1"/>
    <property type="molecule type" value="Genomic_DNA"/>
</dbReference>
<protein>
    <submittedName>
        <fullName evidence="3">Uncharacterized protein DUF4179</fullName>
    </submittedName>
</protein>
<accession>A0A2Y9B900</accession>
<dbReference type="RefSeq" id="WP_109729601.1">
    <property type="nucleotide sequence ID" value="NZ_BAAACK010000007.1"/>
</dbReference>
<dbReference type="Pfam" id="PF13786">
    <property type="entry name" value="DUF4179"/>
    <property type="match status" value="1"/>
</dbReference>
<dbReference type="Gene3D" id="2.60.40.1630">
    <property type="entry name" value="bacillus anthracis domain"/>
    <property type="match status" value="1"/>
</dbReference>
<comment type="caution">
    <text evidence="3">The sequence shown here is derived from an EMBL/GenBank/DDBJ whole genome shotgun (WGS) entry which is preliminary data.</text>
</comment>
<proteinExistence type="predicted"/>
<evidence type="ECO:0000313" key="3">
    <source>
        <dbReference type="EMBL" id="PWJ32246.1"/>
    </source>
</evidence>
<keyword evidence="1" id="KW-0812">Transmembrane</keyword>
<keyword evidence="4" id="KW-1185">Reference proteome</keyword>
<reference evidence="3 4" key="1">
    <citation type="submission" date="2018-05" db="EMBL/GenBank/DDBJ databases">
        <title>The Hungate 1000. A catalogue of reference genomes from the rumen microbiome.</title>
        <authorList>
            <person name="Kelly W."/>
        </authorList>
    </citation>
    <scope>NUCLEOTIDE SEQUENCE [LARGE SCALE GENOMIC DNA]</scope>
    <source>
        <strain evidence="3 4">NLAE-zl-C242</strain>
    </source>
</reference>
<evidence type="ECO:0000259" key="2">
    <source>
        <dbReference type="Pfam" id="PF13786"/>
    </source>
</evidence>
<evidence type="ECO:0000256" key="1">
    <source>
        <dbReference type="SAM" id="Phobius"/>
    </source>
</evidence>
<dbReference type="Proteomes" id="UP000245845">
    <property type="component" value="Unassembled WGS sequence"/>
</dbReference>
<dbReference type="AlphaFoldDB" id="A0A2Y9B900"/>
<dbReference type="OrthoDB" id="2044704at2"/>
<sequence>MGNSDISIKETLKEDVKIPEIVNDSLDEAYDKIRKDEVRMKSLRSRSKKRLYRKLGVAAAAACMVLVLTGVFFVNPALAKDIPILGDLFGRIQEIRDNHPYPEKDKTAYENIAKHSEPVKDPTNVAEDQGITMTVSDAYCDGYDLYFTLSLQTGDEELNAADQLNLLCYRDGDPIAFFAWLYVNGEETYSTYTLSPAKSEDGLFVTLVRVPAMNIEAGKFPEDVTVSMDIGAVGAQKFDEPYHEEIKNYERVGYKCVEGSWKLQFKASSDTSQNRTAKPEAENNGFVVEEVTLTPSNAHMVLHIPAEWEPKNPAVVLMDAQGNRIQDESEKIIKNDDGTEVRYITFDHSDANDFVLQMYDKNGEPDENGGPRMIAEIPFSVE</sequence>
<evidence type="ECO:0000313" key="4">
    <source>
        <dbReference type="Proteomes" id="UP000245845"/>
    </source>
</evidence>